<accession>A0A843X8A9</accession>
<name>A0A843X8A9_COLES</name>
<evidence type="ECO:0000313" key="3">
    <source>
        <dbReference type="Proteomes" id="UP000652761"/>
    </source>
</evidence>
<sequence>MRGTINVITRIARSMNERLDAVAEVLEPREVMGLGVLCQDMKIIHNHPNNNKEAKRKHNSNMGDMKANKGKQGMIEDMGLHIHPFLVPQNCHIQISTIVVGLVIWAIFKLLDMVVSSLRDTQEKVQVNKQQHREASKEDSKTLQILCLALDIHTAIVVFFQRGGFPRGGIPNPVPPLSTALPLSPSVRWPPFSPPLCRIKTAANRPLNKYV</sequence>
<dbReference type="AlphaFoldDB" id="A0A843X8A9"/>
<comment type="caution">
    <text evidence="2">The sequence shown here is derived from an EMBL/GenBank/DDBJ whole genome shotgun (WGS) entry which is preliminary data.</text>
</comment>
<proteinExistence type="predicted"/>
<feature type="region of interest" description="Disordered" evidence="1">
    <location>
        <begin position="47"/>
        <end position="66"/>
    </location>
</feature>
<gene>
    <name evidence="2" type="ORF">Taro_048506</name>
</gene>
<keyword evidence="3" id="KW-1185">Reference proteome</keyword>
<dbReference type="OrthoDB" id="2012664at2759"/>
<evidence type="ECO:0000256" key="1">
    <source>
        <dbReference type="SAM" id="MobiDB-lite"/>
    </source>
</evidence>
<organism evidence="2 3">
    <name type="scientific">Colocasia esculenta</name>
    <name type="common">Wild taro</name>
    <name type="synonym">Arum esculentum</name>
    <dbReference type="NCBI Taxonomy" id="4460"/>
    <lineage>
        <taxon>Eukaryota</taxon>
        <taxon>Viridiplantae</taxon>
        <taxon>Streptophyta</taxon>
        <taxon>Embryophyta</taxon>
        <taxon>Tracheophyta</taxon>
        <taxon>Spermatophyta</taxon>
        <taxon>Magnoliopsida</taxon>
        <taxon>Liliopsida</taxon>
        <taxon>Araceae</taxon>
        <taxon>Aroideae</taxon>
        <taxon>Colocasieae</taxon>
        <taxon>Colocasia</taxon>
    </lineage>
</organism>
<reference evidence="2" key="1">
    <citation type="submission" date="2017-07" db="EMBL/GenBank/DDBJ databases">
        <title>Taro Niue Genome Assembly and Annotation.</title>
        <authorList>
            <person name="Atibalentja N."/>
            <person name="Keating K."/>
            <person name="Fields C.J."/>
        </authorList>
    </citation>
    <scope>NUCLEOTIDE SEQUENCE</scope>
    <source>
        <strain evidence="2">Niue_2</strain>
        <tissue evidence="2">Leaf</tissue>
    </source>
</reference>
<protein>
    <submittedName>
        <fullName evidence="2">Uncharacterized protein</fullName>
    </submittedName>
</protein>
<dbReference type="EMBL" id="NMUH01006573">
    <property type="protein sequence ID" value="MQM15560.1"/>
    <property type="molecule type" value="Genomic_DNA"/>
</dbReference>
<evidence type="ECO:0000313" key="2">
    <source>
        <dbReference type="EMBL" id="MQM15560.1"/>
    </source>
</evidence>
<dbReference type="Proteomes" id="UP000652761">
    <property type="component" value="Unassembled WGS sequence"/>
</dbReference>